<protein>
    <submittedName>
        <fullName evidence="3">RNA-directed DNA polymerase from mobile element jockey-like protein</fullName>
    </submittedName>
</protein>
<name>A0ABQ9CKU0_9PASS</name>
<dbReference type="InterPro" id="IPR000477">
    <property type="entry name" value="RT_dom"/>
</dbReference>
<gene>
    <name evidence="3" type="ORF">WISP_146120</name>
</gene>
<evidence type="ECO:0000256" key="1">
    <source>
        <dbReference type="SAM" id="MobiDB-lite"/>
    </source>
</evidence>
<accession>A0ABQ9CKU0</accession>
<dbReference type="EMBL" id="WHWB01034779">
    <property type="protein sequence ID" value="KAJ7404306.1"/>
    <property type="molecule type" value="Genomic_DNA"/>
</dbReference>
<reference evidence="3" key="1">
    <citation type="submission" date="2019-10" db="EMBL/GenBank/DDBJ databases">
        <authorList>
            <person name="Soares A.E.R."/>
            <person name="Aleixo A."/>
            <person name="Schneider P."/>
            <person name="Miyaki C.Y."/>
            <person name="Schneider M.P."/>
            <person name="Mello C."/>
            <person name="Vasconcelos A.T.R."/>
        </authorList>
    </citation>
    <scope>NUCLEOTIDE SEQUENCE</scope>
    <source>
        <tissue evidence="3">Muscle</tissue>
    </source>
</reference>
<organism evidence="3 4">
    <name type="scientific">Willisornis vidua</name>
    <name type="common">Xingu scale-backed antbird</name>
    <dbReference type="NCBI Taxonomy" id="1566151"/>
    <lineage>
        <taxon>Eukaryota</taxon>
        <taxon>Metazoa</taxon>
        <taxon>Chordata</taxon>
        <taxon>Craniata</taxon>
        <taxon>Vertebrata</taxon>
        <taxon>Euteleostomi</taxon>
        <taxon>Archelosauria</taxon>
        <taxon>Archosauria</taxon>
        <taxon>Dinosauria</taxon>
        <taxon>Saurischia</taxon>
        <taxon>Theropoda</taxon>
        <taxon>Coelurosauria</taxon>
        <taxon>Aves</taxon>
        <taxon>Neognathae</taxon>
        <taxon>Neoaves</taxon>
        <taxon>Telluraves</taxon>
        <taxon>Australaves</taxon>
        <taxon>Passeriformes</taxon>
        <taxon>Thamnophilidae</taxon>
        <taxon>Willisornis</taxon>
    </lineage>
</organism>
<evidence type="ECO:0000259" key="2">
    <source>
        <dbReference type="Pfam" id="PF00078"/>
    </source>
</evidence>
<dbReference type="PANTHER" id="PTHR33332">
    <property type="entry name" value="REVERSE TRANSCRIPTASE DOMAIN-CONTAINING PROTEIN"/>
    <property type="match status" value="1"/>
</dbReference>
<dbReference type="Proteomes" id="UP001145742">
    <property type="component" value="Unassembled WGS sequence"/>
</dbReference>
<feature type="domain" description="Reverse transcriptase" evidence="2">
    <location>
        <begin position="12"/>
        <end position="112"/>
    </location>
</feature>
<sequence length="116" mass="12932">MVNNVPTFKKGKEDPRNNRPVSFTSVPSKIMEKIILGGTEKHLKGNVVIGHSQHGFMRAKSCLSNLISFYDKVTPLVVQGKPADVMFLDFSKAFDPVCHRILLDKMSSTQMDSHVS</sequence>
<feature type="region of interest" description="Disordered" evidence="1">
    <location>
        <begin position="1"/>
        <end position="23"/>
    </location>
</feature>
<evidence type="ECO:0000313" key="3">
    <source>
        <dbReference type="EMBL" id="KAJ7404306.1"/>
    </source>
</evidence>
<comment type="caution">
    <text evidence="3">The sequence shown here is derived from an EMBL/GenBank/DDBJ whole genome shotgun (WGS) entry which is preliminary data.</text>
</comment>
<dbReference type="Pfam" id="PF00078">
    <property type="entry name" value="RVT_1"/>
    <property type="match status" value="1"/>
</dbReference>
<keyword evidence="4" id="KW-1185">Reference proteome</keyword>
<proteinExistence type="predicted"/>
<evidence type="ECO:0000313" key="4">
    <source>
        <dbReference type="Proteomes" id="UP001145742"/>
    </source>
</evidence>